<gene>
    <name evidence="3" type="ordered locus">Amet_3080</name>
</gene>
<dbReference type="KEGG" id="amt:Amet_3080"/>
<dbReference type="eggNOG" id="COG1566">
    <property type="taxonomic scope" value="Bacteria"/>
</dbReference>
<keyword evidence="4" id="KW-1185">Reference proteome</keyword>
<dbReference type="PANTHER" id="PTHR32347">
    <property type="entry name" value="EFFLUX SYSTEM COMPONENT YKNX-RELATED"/>
    <property type="match status" value="1"/>
</dbReference>
<dbReference type="PROSITE" id="PS51257">
    <property type="entry name" value="PROKAR_LIPOPROTEIN"/>
    <property type="match status" value="1"/>
</dbReference>
<sequence>MGVVKTIKKMTLVISIVFLGFLMVACSKDEEISNVEEVDLSHELKIIEAFGLIKAEESKDIIIDFPAVVQEVLVKDGQHIGFHTPILTLDLSEYQSQITDKKNDLNIAKLEHQRLNKGLQGLTLENREPEIDKLINDLDFSKKLYGQALEDLHSKEKLYEAGAISQESLDQFKRSVDEAKKNVDSSEYELQLSASRHDRELEQFRLKQDTESDQVGIQRERIRQIENNLSALNDRLNKSYMIGNQIVSEFESAAVHDITYASGHMTDTERKAFSIINLENLIVEANVVEEFIRDVHQGASVRIVPIADRTREYEGTVFYISQMAFPSNGETVIPVRISIDNLDSFLLPNYNVDVYIKVK</sequence>
<dbReference type="EMBL" id="CP000724">
    <property type="protein sequence ID" value="ABR49220.1"/>
    <property type="molecule type" value="Genomic_DNA"/>
</dbReference>
<accession>A6TSQ2</accession>
<evidence type="ECO:0000256" key="2">
    <source>
        <dbReference type="ARBA" id="ARBA00023054"/>
    </source>
</evidence>
<organism evidence="3 4">
    <name type="scientific">Alkaliphilus metalliredigens (strain QYMF)</name>
    <dbReference type="NCBI Taxonomy" id="293826"/>
    <lineage>
        <taxon>Bacteria</taxon>
        <taxon>Bacillati</taxon>
        <taxon>Bacillota</taxon>
        <taxon>Clostridia</taxon>
        <taxon>Peptostreptococcales</taxon>
        <taxon>Natronincolaceae</taxon>
        <taxon>Alkaliphilus</taxon>
    </lineage>
</organism>
<dbReference type="AlphaFoldDB" id="A6TSQ2"/>
<dbReference type="Proteomes" id="UP000001572">
    <property type="component" value="Chromosome"/>
</dbReference>
<evidence type="ECO:0000313" key="4">
    <source>
        <dbReference type="Proteomes" id="UP000001572"/>
    </source>
</evidence>
<evidence type="ECO:0000313" key="3">
    <source>
        <dbReference type="EMBL" id="ABR49220.1"/>
    </source>
</evidence>
<keyword evidence="2" id="KW-0175">Coiled coil</keyword>
<dbReference type="InterPro" id="IPR050465">
    <property type="entry name" value="UPF0194_transport"/>
</dbReference>
<dbReference type="STRING" id="293826.Amet_3080"/>
<dbReference type="HOGENOM" id="CLU_058181_0_0_9"/>
<dbReference type="PANTHER" id="PTHR32347:SF14">
    <property type="entry name" value="EFFLUX SYSTEM COMPONENT YKNX-RELATED"/>
    <property type="match status" value="1"/>
</dbReference>
<protein>
    <submittedName>
        <fullName evidence="3">Secretion protein HlyD family protein</fullName>
    </submittedName>
</protein>
<dbReference type="GO" id="GO:0030313">
    <property type="term" value="C:cell envelope"/>
    <property type="evidence" value="ECO:0007669"/>
    <property type="project" value="UniProtKB-SubCell"/>
</dbReference>
<reference evidence="4" key="1">
    <citation type="journal article" date="2016" name="Genome Announc.">
        <title>Complete genome sequence of Alkaliphilus metalliredigens strain QYMF, an alkaliphilic and metal-reducing bacterium isolated from borax-contaminated leachate ponds.</title>
        <authorList>
            <person name="Hwang C."/>
            <person name="Copeland A."/>
            <person name="Lucas S."/>
            <person name="Lapidus A."/>
            <person name="Barry K."/>
            <person name="Detter J.C."/>
            <person name="Glavina Del Rio T."/>
            <person name="Hammon N."/>
            <person name="Israni S."/>
            <person name="Dalin E."/>
            <person name="Tice H."/>
            <person name="Pitluck S."/>
            <person name="Chertkov O."/>
            <person name="Brettin T."/>
            <person name="Bruce D."/>
            <person name="Han C."/>
            <person name="Schmutz J."/>
            <person name="Larimer F."/>
            <person name="Land M.L."/>
            <person name="Hauser L."/>
            <person name="Kyrpides N."/>
            <person name="Mikhailova N."/>
            <person name="Ye Q."/>
            <person name="Zhou J."/>
            <person name="Richardson P."/>
            <person name="Fields M.W."/>
        </authorList>
    </citation>
    <scope>NUCLEOTIDE SEQUENCE [LARGE SCALE GENOMIC DNA]</scope>
    <source>
        <strain evidence="4">QYMF</strain>
    </source>
</reference>
<evidence type="ECO:0000256" key="1">
    <source>
        <dbReference type="ARBA" id="ARBA00004196"/>
    </source>
</evidence>
<name>A6TSQ2_ALKMQ</name>
<proteinExistence type="predicted"/>
<dbReference type="Gene3D" id="2.40.30.170">
    <property type="match status" value="1"/>
</dbReference>
<comment type="subcellular location">
    <subcellularLocation>
        <location evidence="1">Cell envelope</location>
    </subcellularLocation>
</comment>